<evidence type="ECO:0000313" key="2">
    <source>
        <dbReference type="Proteomes" id="UP000023152"/>
    </source>
</evidence>
<protein>
    <submittedName>
        <fullName evidence="1">Uncharacterized protein</fullName>
    </submittedName>
</protein>
<proteinExistence type="predicted"/>
<reference evidence="1 2" key="1">
    <citation type="journal article" date="2013" name="Curr. Biol.">
        <title>The Genome of the Foraminiferan Reticulomyxa filosa.</title>
        <authorList>
            <person name="Glockner G."/>
            <person name="Hulsmann N."/>
            <person name="Schleicher M."/>
            <person name="Noegel A.A."/>
            <person name="Eichinger L."/>
            <person name="Gallinger C."/>
            <person name="Pawlowski J."/>
            <person name="Sierra R."/>
            <person name="Euteneuer U."/>
            <person name="Pillet L."/>
            <person name="Moustafa A."/>
            <person name="Platzer M."/>
            <person name="Groth M."/>
            <person name="Szafranski K."/>
            <person name="Schliwa M."/>
        </authorList>
    </citation>
    <scope>NUCLEOTIDE SEQUENCE [LARGE SCALE GENOMIC DNA]</scope>
</reference>
<gene>
    <name evidence="1" type="ORF">RFI_39130</name>
</gene>
<accession>X6LBA1</accession>
<sequence length="88" mass="10006">MGQEGISELHKNEKLFHANKGRARLLGGMQQGTEEGRKNKTEQMALNGEEKEETKKEIEDKNKKVPLASGSVDQDVYVTFYLLQKEIK</sequence>
<dbReference type="Proteomes" id="UP000023152">
    <property type="component" value="Unassembled WGS sequence"/>
</dbReference>
<dbReference type="EMBL" id="ASPP01046856">
    <property type="protein sequence ID" value="ETN98381.1"/>
    <property type="molecule type" value="Genomic_DNA"/>
</dbReference>
<name>X6LBA1_RETFI</name>
<organism evidence="1 2">
    <name type="scientific">Reticulomyxa filosa</name>
    <dbReference type="NCBI Taxonomy" id="46433"/>
    <lineage>
        <taxon>Eukaryota</taxon>
        <taxon>Sar</taxon>
        <taxon>Rhizaria</taxon>
        <taxon>Retaria</taxon>
        <taxon>Foraminifera</taxon>
        <taxon>Monothalamids</taxon>
        <taxon>Reticulomyxidae</taxon>
        <taxon>Reticulomyxa</taxon>
    </lineage>
</organism>
<comment type="caution">
    <text evidence="1">The sequence shown here is derived from an EMBL/GenBank/DDBJ whole genome shotgun (WGS) entry which is preliminary data.</text>
</comment>
<keyword evidence="2" id="KW-1185">Reference proteome</keyword>
<evidence type="ECO:0000313" key="1">
    <source>
        <dbReference type="EMBL" id="ETN98381.1"/>
    </source>
</evidence>
<dbReference type="AlphaFoldDB" id="X6LBA1"/>